<organism evidence="1 2">
    <name type="scientific">Prunus dulcis</name>
    <name type="common">Almond</name>
    <name type="synonym">Amygdalus dulcis</name>
    <dbReference type="NCBI Taxonomy" id="3755"/>
    <lineage>
        <taxon>Eukaryota</taxon>
        <taxon>Viridiplantae</taxon>
        <taxon>Streptophyta</taxon>
        <taxon>Embryophyta</taxon>
        <taxon>Tracheophyta</taxon>
        <taxon>Spermatophyta</taxon>
        <taxon>Magnoliopsida</taxon>
        <taxon>eudicotyledons</taxon>
        <taxon>Gunneridae</taxon>
        <taxon>Pentapetalae</taxon>
        <taxon>rosids</taxon>
        <taxon>fabids</taxon>
        <taxon>Rosales</taxon>
        <taxon>Rosaceae</taxon>
        <taxon>Amygdaloideae</taxon>
        <taxon>Amygdaleae</taxon>
        <taxon>Prunus</taxon>
    </lineage>
</organism>
<protein>
    <submittedName>
        <fullName evidence="1">Uncharacterized protein</fullName>
    </submittedName>
</protein>
<name>A0AAD4W475_PRUDU</name>
<keyword evidence="2" id="KW-1185">Reference proteome</keyword>
<evidence type="ECO:0000313" key="1">
    <source>
        <dbReference type="EMBL" id="KAI5335779.1"/>
    </source>
</evidence>
<dbReference type="EMBL" id="JAJFAZ020000004">
    <property type="protein sequence ID" value="KAI5335779.1"/>
    <property type="molecule type" value="Genomic_DNA"/>
</dbReference>
<evidence type="ECO:0000313" key="2">
    <source>
        <dbReference type="Proteomes" id="UP001054821"/>
    </source>
</evidence>
<dbReference type="Proteomes" id="UP001054821">
    <property type="component" value="Chromosome 4"/>
</dbReference>
<comment type="caution">
    <text evidence="1">The sequence shown here is derived from an EMBL/GenBank/DDBJ whole genome shotgun (WGS) entry which is preliminary data.</text>
</comment>
<sequence>MFVFGIDPVRKKFLALNPKGSKMVTLKVRTIKLEEGVDLTPYEPYLGRDVAAEGILSKKDPIFQSPSKPRTHGPRCECSFNLTSATGKRIVMELR</sequence>
<accession>A0AAD4W475</accession>
<reference evidence="1 2" key="1">
    <citation type="journal article" date="2022" name="G3 (Bethesda)">
        <title>Whole-genome sequence and methylome profiling of the almond [Prunus dulcis (Mill.) D.A. Webb] cultivar 'Nonpareil'.</title>
        <authorList>
            <person name="D'Amico-Willman K.M."/>
            <person name="Ouma W.Z."/>
            <person name="Meulia T."/>
            <person name="Sideli G.M."/>
            <person name="Gradziel T.M."/>
            <person name="Fresnedo-Ramirez J."/>
        </authorList>
    </citation>
    <scope>NUCLEOTIDE SEQUENCE [LARGE SCALE GENOMIC DNA]</scope>
    <source>
        <strain evidence="1">Clone GOH B32 T37-40</strain>
    </source>
</reference>
<proteinExistence type="predicted"/>
<dbReference type="AlphaFoldDB" id="A0AAD4W475"/>
<gene>
    <name evidence="1" type="ORF">L3X38_025913</name>
</gene>